<feature type="transmembrane region" description="Helical" evidence="2">
    <location>
        <begin position="288"/>
        <end position="310"/>
    </location>
</feature>
<feature type="region of interest" description="Disordered" evidence="1">
    <location>
        <begin position="331"/>
        <end position="354"/>
    </location>
</feature>
<protein>
    <submittedName>
        <fullName evidence="4">Uncharacterized protein</fullName>
    </submittedName>
</protein>
<organism evidence="4">
    <name type="scientific">Musca domestica</name>
    <name type="common">House fly</name>
    <dbReference type="NCBI Taxonomy" id="7370"/>
    <lineage>
        <taxon>Eukaryota</taxon>
        <taxon>Metazoa</taxon>
        <taxon>Ecdysozoa</taxon>
        <taxon>Arthropoda</taxon>
        <taxon>Hexapoda</taxon>
        <taxon>Insecta</taxon>
        <taxon>Pterygota</taxon>
        <taxon>Neoptera</taxon>
        <taxon>Endopterygota</taxon>
        <taxon>Diptera</taxon>
        <taxon>Brachycera</taxon>
        <taxon>Muscomorpha</taxon>
        <taxon>Muscoidea</taxon>
        <taxon>Muscidae</taxon>
        <taxon>Musca</taxon>
    </lineage>
</organism>
<evidence type="ECO:0000313" key="4">
    <source>
        <dbReference type="EnsemblMetazoa" id="MDOA013205-PA"/>
    </source>
</evidence>
<feature type="signal peptide" evidence="3">
    <location>
        <begin position="1"/>
        <end position="24"/>
    </location>
</feature>
<proteinExistence type="predicted"/>
<keyword evidence="2" id="KW-0812">Transmembrane</keyword>
<keyword evidence="2" id="KW-1133">Transmembrane helix</keyword>
<feature type="region of interest" description="Disordered" evidence="1">
    <location>
        <begin position="62"/>
        <end position="94"/>
    </location>
</feature>
<dbReference type="EnsemblMetazoa" id="MDOA013205-RA">
    <property type="protein sequence ID" value="MDOA013205-PA"/>
    <property type="gene ID" value="MDOA013205"/>
</dbReference>
<evidence type="ECO:0000256" key="1">
    <source>
        <dbReference type="SAM" id="MobiDB-lite"/>
    </source>
</evidence>
<feature type="chain" id="PRO_5044292380" evidence="3">
    <location>
        <begin position="25"/>
        <end position="373"/>
    </location>
</feature>
<name>A0A1I8NAD5_MUSDO</name>
<keyword evidence="2" id="KW-0472">Membrane</keyword>
<dbReference type="eggNOG" id="ENOG502SC6U">
    <property type="taxonomic scope" value="Eukaryota"/>
</dbReference>
<accession>A0A1I8NAD5</accession>
<evidence type="ECO:0000256" key="3">
    <source>
        <dbReference type="SAM" id="SignalP"/>
    </source>
</evidence>
<keyword evidence="3" id="KW-0732">Signal</keyword>
<sequence length="373" mass="39719">MITIRFTCGVLFLLIFNILWISDAKDVKTDFTTSPTPITTLQRTTSVAEGFNSDAYREGLTKRDTKAADLSASPSVSAKSYDPPPEFYRGPGSTGSVHAVPNPYYSSSDSGSNNKLTSGFISKPIAFPTSSSKNTNKNNNNYSPPDNGIHLANSYNSWQHLRNKTAFFGALLNKTGLQDRISVGHYGNPLHGGAHGVEYVPSGGAHHYSSPHAGPYSVAHPHVDYHHGGGPYYPSHGSSAPGDGIPFDVYGGGKGHYAGSGGEYSYTYSDMHETAAHKTFPDFSHKALLAKSFLIPLASAAVLGIAAALVSNPLLLQLGTVSGVAAPGAVIGKRKRRATSSPPTPKAVPTADSKETLVHPYRGHHRRFGRVRT</sequence>
<feature type="region of interest" description="Disordered" evidence="1">
    <location>
        <begin position="127"/>
        <end position="147"/>
    </location>
</feature>
<evidence type="ECO:0000256" key="2">
    <source>
        <dbReference type="SAM" id="Phobius"/>
    </source>
</evidence>
<feature type="compositionally biased region" description="Low complexity" evidence="1">
    <location>
        <begin position="129"/>
        <end position="141"/>
    </location>
</feature>
<reference evidence="4" key="1">
    <citation type="submission" date="2020-05" db="UniProtKB">
        <authorList>
            <consortium name="EnsemblMetazoa"/>
        </authorList>
    </citation>
    <scope>IDENTIFICATION</scope>
    <source>
        <strain evidence="4">Aabys</strain>
    </source>
</reference>
<dbReference type="VEuPathDB" id="VectorBase:MDOMA2_018392"/>
<dbReference type="VEuPathDB" id="VectorBase:MDOA013205"/>
<dbReference type="AlphaFoldDB" id="A0A1I8NAD5"/>